<dbReference type="Gene3D" id="2.40.50.1020">
    <property type="entry name" value="LytTr DNA-binding domain"/>
    <property type="match status" value="1"/>
</dbReference>
<keyword evidence="5" id="KW-0238">DNA-binding</keyword>
<dbReference type="Pfam" id="PF00072">
    <property type="entry name" value="Response_reg"/>
    <property type="match status" value="1"/>
</dbReference>
<dbReference type="Gene3D" id="3.40.50.2300">
    <property type="match status" value="1"/>
</dbReference>
<dbReference type="SUPFAM" id="SSF52172">
    <property type="entry name" value="CheY-like"/>
    <property type="match status" value="1"/>
</dbReference>
<name>A0A494JAA9_9FLAO</name>
<reference evidence="5" key="2">
    <citation type="submission" date="2016-06" db="EMBL/GenBank/DDBJ databases">
        <authorList>
            <person name="Nicholson A.C."/>
        </authorList>
    </citation>
    <scope>NUCLEOTIDE SEQUENCE [LARGE SCALE GENOMIC DNA]</scope>
    <source>
        <strain evidence="5">E6809</strain>
    </source>
</reference>
<evidence type="ECO:0000259" key="2">
    <source>
        <dbReference type="PROSITE" id="PS50110"/>
    </source>
</evidence>
<dbReference type="PROSITE" id="PS50110">
    <property type="entry name" value="RESPONSE_REGULATORY"/>
    <property type="match status" value="1"/>
</dbReference>
<dbReference type="SMART" id="SM00850">
    <property type="entry name" value="LytTR"/>
    <property type="match status" value="1"/>
</dbReference>
<dbReference type="InterPro" id="IPR001789">
    <property type="entry name" value="Sig_transdc_resp-reg_receiver"/>
</dbReference>
<sequence>MIKVLIVEDEEHNIEHLQDIIENSSFDISVVNILGSVQDVISWLSTKPQLDLILMDIRLSDGNSFEIFDTINVDTPIIFTTAFDEYAINAFKVNSIDYLLKPIRKQELEQSLSKFTKFSSPHNNQDLLQKVSQLFNENKTNYKTRFLLNNGDRYVILETTDICYISTEFRRTKAFTQDKLSHVLPYTMEEIELSLSPDDFFRASRQYLITLKSIKSVKNNLYSRITVVLNDDTQIDLSRERSRALKIWLDQ</sequence>
<dbReference type="GO" id="GO:0000156">
    <property type="term" value="F:phosphorelay response regulator activity"/>
    <property type="evidence" value="ECO:0007669"/>
    <property type="project" value="InterPro"/>
</dbReference>
<evidence type="ECO:0000259" key="3">
    <source>
        <dbReference type="PROSITE" id="PS50930"/>
    </source>
</evidence>
<evidence type="ECO:0000256" key="1">
    <source>
        <dbReference type="PROSITE-ProRule" id="PRU00169"/>
    </source>
</evidence>
<dbReference type="EMBL" id="CP014339">
    <property type="protein sequence ID" value="AQX51293.1"/>
    <property type="molecule type" value="Genomic_DNA"/>
</dbReference>
<dbReference type="RefSeq" id="WP_078719888.1">
    <property type="nucleotide sequence ID" value="NZ_CP014339.1"/>
</dbReference>
<proteinExistence type="predicted"/>
<feature type="domain" description="Response regulatory" evidence="2">
    <location>
        <begin position="3"/>
        <end position="116"/>
    </location>
</feature>
<dbReference type="GO" id="GO:0003677">
    <property type="term" value="F:DNA binding"/>
    <property type="evidence" value="ECO:0007669"/>
    <property type="project" value="UniProtKB-KW"/>
</dbReference>
<dbReference type="PANTHER" id="PTHR37299:SF1">
    <property type="entry name" value="STAGE 0 SPORULATION PROTEIN A HOMOLOG"/>
    <property type="match status" value="1"/>
</dbReference>
<dbReference type="AlphaFoldDB" id="A0A494JAA9"/>
<dbReference type="PROSITE" id="PS50930">
    <property type="entry name" value="HTH_LYTTR"/>
    <property type="match status" value="1"/>
</dbReference>
<protein>
    <submittedName>
        <fullName evidence="5">DNA-binding response regulator</fullName>
    </submittedName>
    <submittedName>
        <fullName evidence="4">Two-component system response regulator</fullName>
    </submittedName>
</protein>
<evidence type="ECO:0000313" key="4">
    <source>
        <dbReference type="EMBL" id="AQX51293.1"/>
    </source>
</evidence>
<dbReference type="Proteomes" id="UP000189738">
    <property type="component" value="Chromosome"/>
</dbReference>
<dbReference type="InterPro" id="IPR011006">
    <property type="entry name" value="CheY-like_superfamily"/>
</dbReference>
<gene>
    <name evidence="4" type="ORF">AYC66_11660</name>
    <name evidence="5" type="ORF">BAY09_12610</name>
</gene>
<keyword evidence="1" id="KW-0597">Phosphoprotein</keyword>
<reference evidence="4 6" key="1">
    <citation type="submission" date="2016-02" db="EMBL/GenBank/DDBJ databases">
        <authorList>
            <person name="Nicholson A.C."/>
            <person name="Humrighouse B.W."/>
            <person name="Loparev V."/>
            <person name="Emery B."/>
            <person name="Graziano J."/>
            <person name="McQuiston J.R."/>
        </authorList>
    </citation>
    <scope>NUCLEOTIDE SEQUENCE [LARGE SCALE GENOMIC DNA]</scope>
    <source>
        <strain evidence="4 6">E6809</strain>
    </source>
</reference>
<dbReference type="Pfam" id="PF04397">
    <property type="entry name" value="LytTR"/>
    <property type="match status" value="1"/>
</dbReference>
<feature type="modified residue" description="4-aspartylphosphate" evidence="1">
    <location>
        <position position="56"/>
    </location>
</feature>
<evidence type="ECO:0000313" key="5">
    <source>
        <dbReference type="EMBL" id="OPB52016.1"/>
    </source>
</evidence>
<feature type="domain" description="HTH LytTR-type" evidence="3">
    <location>
        <begin position="146"/>
        <end position="251"/>
    </location>
</feature>
<dbReference type="EMBL" id="MAHS01000003">
    <property type="protein sequence ID" value="OPB52016.1"/>
    <property type="molecule type" value="Genomic_DNA"/>
</dbReference>
<dbReference type="PANTHER" id="PTHR37299">
    <property type="entry name" value="TRANSCRIPTIONAL REGULATOR-RELATED"/>
    <property type="match status" value="1"/>
</dbReference>
<accession>A0A494JAA9</accession>
<dbReference type="InterPro" id="IPR046947">
    <property type="entry name" value="LytR-like"/>
</dbReference>
<dbReference type="InterPro" id="IPR007492">
    <property type="entry name" value="LytTR_DNA-bd_dom"/>
</dbReference>
<organism evidence="5">
    <name type="scientific">Elizabethkingia anophelis</name>
    <dbReference type="NCBI Taxonomy" id="1117645"/>
    <lineage>
        <taxon>Bacteria</taxon>
        <taxon>Pseudomonadati</taxon>
        <taxon>Bacteroidota</taxon>
        <taxon>Flavobacteriia</taxon>
        <taxon>Flavobacteriales</taxon>
        <taxon>Weeksellaceae</taxon>
        <taxon>Elizabethkingia</taxon>
    </lineage>
</organism>
<dbReference type="SMART" id="SM00448">
    <property type="entry name" value="REC"/>
    <property type="match status" value="1"/>
</dbReference>
<evidence type="ECO:0000313" key="6">
    <source>
        <dbReference type="Proteomes" id="UP000189738"/>
    </source>
</evidence>